<sequence>MGKWQLVKLNFGRSSVHFGELGIGMEESKERVRSDTLFSAWVINHARLFGKKPVEELLAKFLQPKPPMRISSTFIYRECKNNTKNNTIFYLPRPLKFPTNYPHGGDLDSQKDDLAFFKTYKSLNYLPLDIWHRWYQGEGFTTEDAQDLIDKTKGNTRGKLKQAGTFDYKEAFKNHKLPKVAIDRTTSATNFYHTGYVQFDWEQNCSGIKSLSGLYFLVYFEDNNPQLIAELKAALDLLGEQGIGGERSSGAGLFQAEWLDLKDASPSWENVVKPLDKSAYQCLISLFWDDDESILEQLIIDNSHSSYEIQERGGWFSDGNIRRQMVRMFAEGSVFPIEPQGKLANITPSELINKDRSYKIHPIYRSGIALSLPIKVQI</sequence>
<evidence type="ECO:0000256" key="4">
    <source>
        <dbReference type="ARBA" id="ARBA00023118"/>
    </source>
</evidence>
<name>A0A367R8P8_NOSPU</name>
<proteinExistence type="inferred from homology"/>
<comment type="caution">
    <text evidence="6">The sequence shown here is derived from an EMBL/GenBank/DDBJ whole genome shotgun (WGS) entry which is preliminary data.</text>
</comment>
<protein>
    <recommendedName>
        <fullName evidence="2">CRISPR system Cms protein Csm4</fullName>
    </recommendedName>
</protein>
<evidence type="ECO:0000256" key="2">
    <source>
        <dbReference type="ARBA" id="ARBA00016109"/>
    </source>
</evidence>
<comment type="similarity">
    <text evidence="1">Belongs to the CRISPR-associated Csm4 family.</text>
</comment>
<dbReference type="Pfam" id="PF17953">
    <property type="entry name" value="Csm4_C"/>
    <property type="match status" value="1"/>
</dbReference>
<evidence type="ECO:0000313" key="6">
    <source>
        <dbReference type="EMBL" id="RCJ31802.1"/>
    </source>
</evidence>
<dbReference type="GO" id="GO:0051607">
    <property type="term" value="P:defense response to virus"/>
    <property type="evidence" value="ECO:0007669"/>
    <property type="project" value="UniProtKB-KW"/>
</dbReference>
<keyword evidence="3" id="KW-0694">RNA-binding</keyword>
<dbReference type="EMBL" id="LXQE01000172">
    <property type="protein sequence ID" value="RCJ31802.1"/>
    <property type="molecule type" value="Genomic_DNA"/>
</dbReference>
<evidence type="ECO:0000256" key="1">
    <source>
        <dbReference type="ARBA" id="ARBA00005772"/>
    </source>
</evidence>
<gene>
    <name evidence="6" type="ORF">A6769_29960</name>
</gene>
<evidence type="ECO:0000313" key="7">
    <source>
        <dbReference type="Proteomes" id="UP000252085"/>
    </source>
</evidence>
<dbReference type="AlphaFoldDB" id="A0A367R8P8"/>
<dbReference type="NCBIfam" id="TIGR01903">
    <property type="entry name" value="cas5_csm4"/>
    <property type="match status" value="1"/>
</dbReference>
<reference evidence="6 7" key="1">
    <citation type="submission" date="2016-04" db="EMBL/GenBank/DDBJ databases">
        <authorList>
            <person name="Evans L.H."/>
            <person name="Alamgir A."/>
            <person name="Owens N."/>
            <person name="Weber N.D."/>
            <person name="Virtaneva K."/>
            <person name="Barbian K."/>
            <person name="Babar A."/>
            <person name="Rosenke K."/>
        </authorList>
    </citation>
    <scope>NUCLEOTIDE SEQUENCE [LARGE SCALE GENOMIC DNA]</scope>
    <source>
        <strain evidence="6">NIES-2108</strain>
    </source>
</reference>
<feature type="domain" description="Csm4 C-terminal" evidence="5">
    <location>
        <begin position="277"/>
        <end position="374"/>
    </location>
</feature>
<dbReference type="GO" id="GO:0003723">
    <property type="term" value="F:RNA binding"/>
    <property type="evidence" value="ECO:0007669"/>
    <property type="project" value="UniProtKB-KW"/>
</dbReference>
<evidence type="ECO:0000259" key="5">
    <source>
        <dbReference type="Pfam" id="PF17953"/>
    </source>
</evidence>
<dbReference type="InterPro" id="IPR040932">
    <property type="entry name" value="Csm4_C"/>
</dbReference>
<evidence type="ECO:0000256" key="3">
    <source>
        <dbReference type="ARBA" id="ARBA00022884"/>
    </source>
</evidence>
<dbReference type="Proteomes" id="UP000252085">
    <property type="component" value="Unassembled WGS sequence"/>
</dbReference>
<keyword evidence="4" id="KW-0051">Antiviral defense</keyword>
<dbReference type="InterPro" id="IPR005510">
    <property type="entry name" value="Csm4"/>
</dbReference>
<organism evidence="6 7">
    <name type="scientific">Nostoc punctiforme NIES-2108</name>
    <dbReference type="NCBI Taxonomy" id="1356359"/>
    <lineage>
        <taxon>Bacteria</taxon>
        <taxon>Bacillati</taxon>
        <taxon>Cyanobacteriota</taxon>
        <taxon>Cyanophyceae</taxon>
        <taxon>Nostocales</taxon>
        <taxon>Nostocaceae</taxon>
        <taxon>Nostoc</taxon>
    </lineage>
</organism>
<accession>A0A367R8P8</accession>